<feature type="region of interest" description="Disordered" evidence="1">
    <location>
        <begin position="545"/>
        <end position="615"/>
    </location>
</feature>
<sequence>MVGGFATADTRQDNNFPMAGPPGPPSEGRPPWPPDPPGTGTASPAGSEGGAALQAPTSDSDLQRTWSPDGVASLRNRMVGADEEESQLGDLGRLYQISTASYPLHDDSTLRGMTADETAAMDAYLSRKMELPAPPTFLSCTATAYKRAAMLAFHHEHVEAALIADIPAHARLGRHISRQSILRELVTANTSDESGRQRMKAFIKAAQRITFDGEHTLTVVFMSSSAAAGWDGEVFRLRGQRIQLNATGTTLPGISSPPMLARNYAVRVLGTDGINVVQLTQLLEDIAGISVIDVRLPGVSGQRVPDNDYWTLIFSSRSCPVALLGVTGVRVGGIDLTLHHFQRYQMPPCWRCLNPQHLQSRCKVTETRLAHTRALRQREYTGRLRLNSPSLLPDCRNLQTLDQLLSELVPPAEPTAETPLDRSVLKPVAPQLLPATGMEIPPTPGSNMTTAVTDGNGITVVRRRRSRTSRNTPRAQMQARNPGPSRSTRHPTARPGANDPEAQQDQPGANRSDTSPPSRAPTTKSIVSIVARRYQETLDAYRALAADSDSDSDSDDDDDNTGADTASDPTVHDAGALPLAGNGPAQEAMCTSEGDTHQDGESSPTRPSQSPVQDAGQVVVEMRDTADSGEAMNDSRLEESMPLSAVPSGEPPHHPMEDKSRSRSVDADFDVDMCETPLPSHAAGHRISTTSADVERHDHIHGAEAHSPHSGAASSQEPFWNRASPASTRPMCTDEVVAESNHSSNHEVGDEGFVLEKVVHPSQANNLDYRAWIGSLNGVPVSVPANGQCLFLAFYATTTNTQAAKLTLRSATVAAADLVKQRVLDIVLANLRYDVKLHLILPKEELQRIYPGEMPPKSVEAAAATLFAHYTTMRSVSVATPVPQAFWEGPTVLRAMAVYLREPIYVWDIGADDKAYVQQYSYKAFEMDNGDRHETGVVTAVPGDKIRDFLEACFHQQVLPAMLLLNHTEGHFYGVQHGEIFHEWHAQRGPEMRERLDTVHRLIGLPVLPSAGYEPDSVAAEAEIAHRQTNFLRKCNVPMLIRMWMYIGAYTNGCSAPLIQN</sequence>
<dbReference type="AlphaFoldDB" id="A0A6G0RWU7"/>
<comment type="caution">
    <text evidence="2">The sequence shown here is derived from an EMBL/GenBank/DDBJ whole genome shotgun (WGS) entry which is preliminary data.</text>
</comment>
<feature type="compositionally biased region" description="Low complexity" evidence="1">
    <location>
        <begin position="562"/>
        <end position="585"/>
    </location>
</feature>
<feature type="compositionally biased region" description="Polar residues" evidence="1">
    <location>
        <begin position="501"/>
        <end position="526"/>
    </location>
</feature>
<proteinExistence type="predicted"/>
<gene>
    <name evidence="2" type="ORF">PF008_g9399</name>
</gene>
<evidence type="ECO:0000313" key="3">
    <source>
        <dbReference type="Proteomes" id="UP000486351"/>
    </source>
</evidence>
<feature type="region of interest" description="Disordered" evidence="1">
    <location>
        <begin position="641"/>
        <end position="663"/>
    </location>
</feature>
<organism evidence="2 3">
    <name type="scientific">Phytophthora fragariae</name>
    <dbReference type="NCBI Taxonomy" id="53985"/>
    <lineage>
        <taxon>Eukaryota</taxon>
        <taxon>Sar</taxon>
        <taxon>Stramenopiles</taxon>
        <taxon>Oomycota</taxon>
        <taxon>Peronosporomycetes</taxon>
        <taxon>Peronosporales</taxon>
        <taxon>Peronosporaceae</taxon>
        <taxon>Phytophthora</taxon>
    </lineage>
</organism>
<evidence type="ECO:0008006" key="4">
    <source>
        <dbReference type="Google" id="ProtNLM"/>
    </source>
</evidence>
<feature type="compositionally biased region" description="Polar residues" evidence="1">
    <location>
        <begin position="601"/>
        <end position="612"/>
    </location>
</feature>
<feature type="region of interest" description="Disordered" evidence="1">
    <location>
        <begin position="435"/>
        <end position="527"/>
    </location>
</feature>
<reference evidence="2 3" key="1">
    <citation type="submission" date="2018-09" db="EMBL/GenBank/DDBJ databases">
        <title>Genomic investigation of the strawberry pathogen Phytophthora fragariae indicates pathogenicity is determined by transcriptional variation in three key races.</title>
        <authorList>
            <person name="Adams T.M."/>
            <person name="Armitage A.D."/>
            <person name="Sobczyk M.K."/>
            <person name="Bates H.J."/>
            <person name="Dunwell J.M."/>
            <person name="Nellist C.F."/>
            <person name="Harrison R.J."/>
        </authorList>
    </citation>
    <scope>NUCLEOTIDE SEQUENCE [LARGE SCALE GENOMIC DNA]</scope>
    <source>
        <strain evidence="2 3">NOV-77</strain>
    </source>
</reference>
<feature type="compositionally biased region" description="Acidic residues" evidence="1">
    <location>
        <begin position="548"/>
        <end position="561"/>
    </location>
</feature>
<name>A0A6G0RWU7_9STRA</name>
<feature type="compositionally biased region" description="Polar residues" evidence="1">
    <location>
        <begin position="55"/>
        <end position="66"/>
    </location>
</feature>
<accession>A0A6G0RWU7</accession>
<dbReference type="Proteomes" id="UP000486351">
    <property type="component" value="Unassembled WGS sequence"/>
</dbReference>
<dbReference type="EMBL" id="QXFY01000448">
    <property type="protein sequence ID" value="KAE9344082.1"/>
    <property type="molecule type" value="Genomic_DNA"/>
</dbReference>
<evidence type="ECO:0000256" key="1">
    <source>
        <dbReference type="SAM" id="MobiDB-lite"/>
    </source>
</evidence>
<feature type="compositionally biased region" description="Basic and acidic residues" evidence="1">
    <location>
        <begin position="651"/>
        <end position="663"/>
    </location>
</feature>
<evidence type="ECO:0000313" key="2">
    <source>
        <dbReference type="EMBL" id="KAE9344082.1"/>
    </source>
</evidence>
<feature type="region of interest" description="Disordered" evidence="1">
    <location>
        <begin position="1"/>
        <end position="68"/>
    </location>
</feature>
<protein>
    <recommendedName>
        <fullName evidence="4">OTU domain-containing protein</fullName>
    </recommendedName>
</protein>
<feature type="compositionally biased region" description="Pro residues" evidence="1">
    <location>
        <begin position="19"/>
        <end position="37"/>
    </location>
</feature>